<evidence type="ECO:0000313" key="2">
    <source>
        <dbReference type="EMBL" id="SUZ73410.1"/>
    </source>
</evidence>
<organism evidence="2">
    <name type="scientific">marine metagenome</name>
    <dbReference type="NCBI Taxonomy" id="408172"/>
    <lineage>
        <taxon>unclassified sequences</taxon>
        <taxon>metagenomes</taxon>
        <taxon>ecological metagenomes</taxon>
    </lineage>
</organism>
<protein>
    <submittedName>
        <fullName evidence="2">Uncharacterized protein</fullName>
    </submittedName>
</protein>
<gene>
    <name evidence="2" type="ORF">METZ01_LOCUS26264</name>
</gene>
<feature type="region of interest" description="Disordered" evidence="1">
    <location>
        <begin position="48"/>
        <end position="82"/>
    </location>
</feature>
<sequence length="82" mass="8863">VPNLKTLTHLQPGAVGRGASTPEGAEQATHQADGQDYLPSSVAANEAATDPAAYQGRERTSHQNRRTSTTVDRRWPARRPTQ</sequence>
<reference evidence="2" key="1">
    <citation type="submission" date="2018-05" db="EMBL/GenBank/DDBJ databases">
        <authorList>
            <person name="Lanie J.A."/>
            <person name="Ng W.-L."/>
            <person name="Kazmierczak K.M."/>
            <person name="Andrzejewski T.M."/>
            <person name="Davidsen T.M."/>
            <person name="Wayne K.J."/>
            <person name="Tettelin H."/>
            <person name="Glass J.I."/>
            <person name="Rusch D."/>
            <person name="Podicherti R."/>
            <person name="Tsui H.-C.T."/>
            <person name="Winkler M.E."/>
        </authorList>
    </citation>
    <scope>NUCLEOTIDE SEQUENCE</scope>
</reference>
<dbReference type="EMBL" id="UINC01001178">
    <property type="protein sequence ID" value="SUZ73410.1"/>
    <property type="molecule type" value="Genomic_DNA"/>
</dbReference>
<name>A0A381Q2X2_9ZZZZ</name>
<accession>A0A381Q2X2</accession>
<proteinExistence type="predicted"/>
<evidence type="ECO:0000256" key="1">
    <source>
        <dbReference type="SAM" id="MobiDB-lite"/>
    </source>
</evidence>
<feature type="region of interest" description="Disordered" evidence="1">
    <location>
        <begin position="1"/>
        <end position="36"/>
    </location>
</feature>
<dbReference type="AlphaFoldDB" id="A0A381Q2X2"/>
<feature type="non-terminal residue" evidence="2">
    <location>
        <position position="1"/>
    </location>
</feature>